<gene>
    <name evidence="1" type="ORF">GTO93_0008091</name>
</gene>
<dbReference type="PANTHER" id="PTHR45913">
    <property type="entry name" value="EPM2A-INTERACTING PROTEIN 1"/>
    <property type="match status" value="1"/>
</dbReference>
<dbReference type="PANTHER" id="PTHR45913:SF11">
    <property type="entry name" value="EPM2A-INTERACTING PROTEIN 1"/>
    <property type="match status" value="1"/>
</dbReference>
<feature type="non-terminal residue" evidence="1">
    <location>
        <position position="1"/>
    </location>
</feature>
<accession>A0ABS2X8U2</accession>
<dbReference type="EMBL" id="JAAWVQ010003376">
    <property type="protein sequence ID" value="MBN3270626.1"/>
    <property type="molecule type" value="Genomic_DNA"/>
</dbReference>
<dbReference type="Gene3D" id="3.30.420.10">
    <property type="entry name" value="Ribonuclease H-like superfamily/Ribonuclease H"/>
    <property type="match status" value="1"/>
</dbReference>
<protein>
    <submittedName>
        <fullName evidence="1">GT2D2 protein</fullName>
    </submittedName>
</protein>
<comment type="caution">
    <text evidence="1">The sequence shown here is derived from an EMBL/GenBank/DDBJ whole genome shotgun (WGS) entry which is preliminary data.</text>
</comment>
<organism evidence="1 2">
    <name type="scientific">Polyodon spathula</name>
    <name type="common">North American paddlefish</name>
    <name type="synonym">Squalus spathula</name>
    <dbReference type="NCBI Taxonomy" id="7913"/>
    <lineage>
        <taxon>Eukaryota</taxon>
        <taxon>Metazoa</taxon>
        <taxon>Chordata</taxon>
        <taxon>Craniata</taxon>
        <taxon>Vertebrata</taxon>
        <taxon>Euteleostomi</taxon>
        <taxon>Actinopterygii</taxon>
        <taxon>Chondrostei</taxon>
        <taxon>Acipenseriformes</taxon>
        <taxon>Polyodontidae</taxon>
        <taxon>Polyodon</taxon>
    </lineage>
</organism>
<reference evidence="1" key="1">
    <citation type="journal article" date="2021" name="Cell">
        <title>Tracing the genetic footprints of vertebrate landing in non-teleost ray-finned fishes.</title>
        <authorList>
            <person name="Bi X."/>
            <person name="Wang K."/>
            <person name="Yang L."/>
            <person name="Pan H."/>
            <person name="Jiang H."/>
            <person name="Wei Q."/>
            <person name="Fang M."/>
            <person name="Yu H."/>
            <person name="Zhu C."/>
            <person name="Cai Y."/>
            <person name="He Y."/>
            <person name="Gan X."/>
            <person name="Zeng H."/>
            <person name="Yu D."/>
            <person name="Zhu Y."/>
            <person name="Jiang H."/>
            <person name="Qiu Q."/>
            <person name="Yang H."/>
            <person name="Zhang Y.E."/>
            <person name="Wang W."/>
            <person name="Zhu M."/>
            <person name="He S."/>
            <person name="Zhang G."/>
        </authorList>
    </citation>
    <scope>NUCLEOTIDE SEQUENCE</scope>
    <source>
        <strain evidence="1">Pddl_001</strain>
    </source>
</reference>
<dbReference type="Proteomes" id="UP001166093">
    <property type="component" value="Unassembled WGS sequence"/>
</dbReference>
<name>A0ABS2X8U2_POLSP</name>
<evidence type="ECO:0000313" key="2">
    <source>
        <dbReference type="Proteomes" id="UP001166093"/>
    </source>
</evidence>
<dbReference type="InterPro" id="IPR012337">
    <property type="entry name" value="RNaseH-like_sf"/>
</dbReference>
<sequence>MTIHQHLTHHTQHIIYTGAGTLSHMGTPVPFHPWRWCERPWQRIHVDFAEKGKHQYLVLLNAYSCWPGVMCNTMGAKTIELMRSLLAAYGLPEEIVLGNGPQFVSGEFLTLLQQNAIKHTKTLPHRGAVLTRFFELHQEIETFMYNKGKEIRQLSDVKRLCDLRFLYDITEQLNNLNVKLQGCKQVITEMYDSVKACQQKLRVGKTHAARKPFPLHQKTSRRNLLNCSAIAHCRLSLILSRLSSFTCSFQPHSHSSAFRLHASCQCLIVRTSANSYFH</sequence>
<dbReference type="SUPFAM" id="SSF53098">
    <property type="entry name" value="Ribonuclease H-like"/>
    <property type="match status" value="1"/>
</dbReference>
<evidence type="ECO:0000313" key="1">
    <source>
        <dbReference type="EMBL" id="MBN3270626.1"/>
    </source>
</evidence>
<keyword evidence="2" id="KW-1185">Reference proteome</keyword>
<proteinExistence type="predicted"/>
<dbReference type="InterPro" id="IPR036397">
    <property type="entry name" value="RNaseH_sf"/>
</dbReference>
<feature type="non-terminal residue" evidence="1">
    <location>
        <position position="278"/>
    </location>
</feature>